<dbReference type="PANTHER" id="PTHR24373">
    <property type="entry name" value="SLIT RELATED LEUCINE-RICH REPEAT NEURONAL PROTEIN"/>
    <property type="match status" value="1"/>
</dbReference>
<evidence type="ECO:0000313" key="4">
    <source>
        <dbReference type="EMBL" id="CAL4063210.1"/>
    </source>
</evidence>
<dbReference type="InterPro" id="IPR003591">
    <property type="entry name" value="Leu-rich_rpt_typical-subtyp"/>
</dbReference>
<comment type="caution">
    <text evidence="4">The sequence shown here is derived from an EMBL/GenBank/DDBJ whole genome shotgun (WGS) entry which is preliminary data.</text>
</comment>
<dbReference type="Gene3D" id="3.80.10.10">
    <property type="entry name" value="Ribonuclease Inhibitor"/>
    <property type="match status" value="1"/>
</dbReference>
<evidence type="ECO:0000256" key="3">
    <source>
        <dbReference type="ARBA" id="ARBA00022737"/>
    </source>
</evidence>
<evidence type="ECO:0000256" key="1">
    <source>
        <dbReference type="ARBA" id="ARBA00022614"/>
    </source>
</evidence>
<dbReference type="SUPFAM" id="SSF52058">
    <property type="entry name" value="L domain-like"/>
    <property type="match status" value="1"/>
</dbReference>
<organism evidence="4 5">
    <name type="scientific">Meganyctiphanes norvegica</name>
    <name type="common">Northern krill</name>
    <name type="synonym">Thysanopoda norvegica</name>
    <dbReference type="NCBI Taxonomy" id="48144"/>
    <lineage>
        <taxon>Eukaryota</taxon>
        <taxon>Metazoa</taxon>
        <taxon>Ecdysozoa</taxon>
        <taxon>Arthropoda</taxon>
        <taxon>Crustacea</taxon>
        <taxon>Multicrustacea</taxon>
        <taxon>Malacostraca</taxon>
        <taxon>Eumalacostraca</taxon>
        <taxon>Eucarida</taxon>
        <taxon>Euphausiacea</taxon>
        <taxon>Euphausiidae</taxon>
        <taxon>Meganyctiphanes</taxon>
    </lineage>
</organism>
<dbReference type="Pfam" id="PF13855">
    <property type="entry name" value="LRR_8"/>
    <property type="match status" value="1"/>
</dbReference>
<reference evidence="4 5" key="1">
    <citation type="submission" date="2024-05" db="EMBL/GenBank/DDBJ databases">
        <authorList>
            <person name="Wallberg A."/>
        </authorList>
    </citation>
    <scope>NUCLEOTIDE SEQUENCE [LARGE SCALE GENOMIC DNA]</scope>
</reference>
<gene>
    <name evidence="4" type="ORF">MNOR_LOCUS3173</name>
</gene>
<dbReference type="Proteomes" id="UP001497623">
    <property type="component" value="Unassembled WGS sequence"/>
</dbReference>
<dbReference type="AlphaFoldDB" id="A0AAV2PQV6"/>
<dbReference type="InterPro" id="IPR032675">
    <property type="entry name" value="LRR_dom_sf"/>
</dbReference>
<sequence>QLVIVITHLNMLIRVLYLCILNLGIHGIAGHLSSFEESNADLEPSLDLEVNLHESSDLESAVIDHQYDIKSNSDKKNYCPARGLIFPCYCTHEYDFMDLHCQYVGSEEALWNVFQNSTYFERKNFREFRMIKNKHVKVLEAGVFNDVTFTDFLMIASVLEEIEVGALDASFDTAKQLLVFNNKISNFPFESLKNFQNLTHLDLGYNPIPKIPVDAFQGLTSLEFLNLGHTTSNIQIGTFKNLTSLEILAVTQNNLTHIPSTFFHTSSPKLKIVELWENGVESVDPDAFDLTEGMYIGATRNSIHLIEEATWKPLLQSIRIPLLRMTQLKCYGKRASFLRSTVL</sequence>
<dbReference type="InterPro" id="IPR050328">
    <property type="entry name" value="Dev_Immune_Receptor"/>
</dbReference>
<evidence type="ECO:0000313" key="5">
    <source>
        <dbReference type="Proteomes" id="UP001497623"/>
    </source>
</evidence>
<dbReference type="GO" id="GO:0031012">
    <property type="term" value="C:extracellular matrix"/>
    <property type="evidence" value="ECO:0007669"/>
    <property type="project" value="TreeGrafter"/>
</dbReference>
<dbReference type="PROSITE" id="PS51450">
    <property type="entry name" value="LRR"/>
    <property type="match status" value="1"/>
</dbReference>
<dbReference type="EMBL" id="CAXKWB010001052">
    <property type="protein sequence ID" value="CAL4063210.1"/>
    <property type="molecule type" value="Genomic_DNA"/>
</dbReference>
<feature type="non-terminal residue" evidence="4">
    <location>
        <position position="1"/>
    </location>
</feature>
<keyword evidence="1" id="KW-0433">Leucine-rich repeat</keyword>
<keyword evidence="3" id="KW-0677">Repeat</keyword>
<dbReference type="SMART" id="SM00369">
    <property type="entry name" value="LRR_TYP"/>
    <property type="match status" value="3"/>
</dbReference>
<dbReference type="GO" id="GO:0005615">
    <property type="term" value="C:extracellular space"/>
    <property type="evidence" value="ECO:0007669"/>
    <property type="project" value="TreeGrafter"/>
</dbReference>
<dbReference type="InterPro" id="IPR001611">
    <property type="entry name" value="Leu-rich_rpt"/>
</dbReference>
<evidence type="ECO:0000256" key="2">
    <source>
        <dbReference type="ARBA" id="ARBA00022729"/>
    </source>
</evidence>
<name>A0AAV2PQV6_MEGNR</name>
<protein>
    <submittedName>
        <fullName evidence="4">Uncharacterized protein</fullName>
    </submittedName>
</protein>
<dbReference type="PANTHER" id="PTHR24373:SF370">
    <property type="entry name" value="FISH-LIPS, ISOFORM E"/>
    <property type="match status" value="1"/>
</dbReference>
<accession>A0AAV2PQV6</accession>
<keyword evidence="5" id="KW-1185">Reference proteome</keyword>
<keyword evidence="2" id="KW-0732">Signal</keyword>
<feature type="non-terminal residue" evidence="4">
    <location>
        <position position="343"/>
    </location>
</feature>
<proteinExistence type="predicted"/>